<keyword evidence="7 11" id="KW-0863">Zinc-finger</keyword>
<keyword evidence="3" id="KW-0963">Cytoplasm</keyword>
<dbReference type="GeneTree" id="ENSGT00940000154649"/>
<reference evidence="16" key="3">
    <citation type="submission" date="2025-09" db="UniProtKB">
        <authorList>
            <consortium name="Ensembl"/>
        </authorList>
    </citation>
    <scope>IDENTIFICATION</scope>
</reference>
<dbReference type="PROSITE" id="PS51059">
    <property type="entry name" value="PARP_CATALYTIC"/>
    <property type="match status" value="1"/>
</dbReference>
<evidence type="ECO:0000313" key="16">
    <source>
        <dbReference type="Ensembl" id="ENSDCDP00010057215.1"/>
    </source>
</evidence>
<keyword evidence="17" id="KW-1185">Reference proteome</keyword>
<comment type="subcellular location">
    <subcellularLocation>
        <location evidence="2">Cytoplasm</location>
    </subcellularLocation>
    <subcellularLocation>
        <location evidence="1">Nucleus</location>
    </subcellularLocation>
</comment>
<feature type="region of interest" description="Disordered" evidence="12">
    <location>
        <begin position="235"/>
        <end position="259"/>
    </location>
</feature>
<dbReference type="SMART" id="SM00356">
    <property type="entry name" value="ZnF_C3H1"/>
    <property type="match status" value="3"/>
</dbReference>
<dbReference type="PROSITE" id="PS50103">
    <property type="entry name" value="ZF_C3H1"/>
    <property type="match status" value="2"/>
</dbReference>
<dbReference type="PROSITE" id="PS50918">
    <property type="entry name" value="WWE"/>
    <property type="match status" value="1"/>
</dbReference>
<evidence type="ECO:0000256" key="7">
    <source>
        <dbReference type="ARBA" id="ARBA00022771"/>
    </source>
</evidence>
<dbReference type="Pfam" id="PF02825">
    <property type="entry name" value="WWE"/>
    <property type="match status" value="1"/>
</dbReference>
<dbReference type="Gene3D" id="3.90.228.10">
    <property type="match status" value="1"/>
</dbReference>
<reference evidence="16" key="2">
    <citation type="submission" date="2025-08" db="UniProtKB">
        <authorList>
            <consortium name="Ensembl"/>
        </authorList>
    </citation>
    <scope>IDENTIFICATION</scope>
</reference>
<evidence type="ECO:0000256" key="8">
    <source>
        <dbReference type="ARBA" id="ARBA00022833"/>
    </source>
</evidence>
<evidence type="ECO:0000256" key="2">
    <source>
        <dbReference type="ARBA" id="ARBA00004496"/>
    </source>
</evidence>
<dbReference type="GO" id="GO:0008270">
    <property type="term" value="F:zinc ion binding"/>
    <property type="evidence" value="ECO:0007669"/>
    <property type="project" value="UniProtKB-KW"/>
</dbReference>
<evidence type="ECO:0000259" key="14">
    <source>
        <dbReference type="PROSITE" id="PS50918"/>
    </source>
</evidence>
<dbReference type="GO" id="GO:0003950">
    <property type="term" value="F:NAD+ poly-ADP-ribosyltransferase activity"/>
    <property type="evidence" value="ECO:0007669"/>
    <property type="project" value="InterPro"/>
</dbReference>
<dbReference type="PANTHER" id="PTHR45740:SF15">
    <property type="entry name" value="ZINC FINGER CCCH TYPE DOMAIN CONTAINING 1-LIKE"/>
    <property type="match status" value="1"/>
</dbReference>
<keyword evidence="5 11" id="KW-0479">Metal-binding</keyword>
<evidence type="ECO:0000256" key="1">
    <source>
        <dbReference type="ARBA" id="ARBA00004123"/>
    </source>
</evidence>
<feature type="region of interest" description="Disordered" evidence="12">
    <location>
        <begin position="665"/>
        <end position="712"/>
    </location>
</feature>
<dbReference type="InterPro" id="IPR012317">
    <property type="entry name" value="Poly(ADP-ribose)pol_cat_dom"/>
</dbReference>
<dbReference type="Gene3D" id="4.10.1000.10">
    <property type="entry name" value="Zinc finger, CCCH-type"/>
    <property type="match status" value="1"/>
</dbReference>
<dbReference type="Pfam" id="PF23466">
    <property type="entry name" value="WWE_4"/>
    <property type="match status" value="1"/>
</dbReference>
<evidence type="ECO:0000256" key="4">
    <source>
        <dbReference type="ARBA" id="ARBA00022553"/>
    </source>
</evidence>
<keyword evidence="9" id="KW-0539">Nucleus</keyword>
<evidence type="ECO:0000256" key="10">
    <source>
        <dbReference type="ARBA" id="ARBA00024347"/>
    </source>
</evidence>
<feature type="domain" description="WWE" evidence="14">
    <location>
        <begin position="347"/>
        <end position="433"/>
    </location>
</feature>
<dbReference type="Gene3D" id="3.30.720.50">
    <property type="match status" value="1"/>
</dbReference>
<proteinExistence type="inferred from homology"/>
<dbReference type="InterPro" id="IPR000571">
    <property type="entry name" value="Znf_CCCH"/>
</dbReference>
<accession>A0AAY4EHT5</accession>
<dbReference type="GO" id="GO:1990404">
    <property type="term" value="F:NAD+-protein mono-ADP-ribosyltransferase activity"/>
    <property type="evidence" value="ECO:0007669"/>
    <property type="project" value="TreeGrafter"/>
</dbReference>
<feature type="domain" description="C3H1-type" evidence="13">
    <location>
        <begin position="261"/>
        <end position="288"/>
    </location>
</feature>
<dbReference type="InterPro" id="IPR057602">
    <property type="entry name" value="Zfn-CCCH_PARP12"/>
</dbReference>
<comment type="similarity">
    <text evidence="10">Belongs to the ARTD/PARP family.</text>
</comment>
<feature type="compositionally biased region" description="Low complexity" evidence="12">
    <location>
        <begin position="666"/>
        <end position="681"/>
    </location>
</feature>
<dbReference type="GO" id="GO:0005634">
    <property type="term" value="C:nucleus"/>
    <property type="evidence" value="ECO:0007669"/>
    <property type="project" value="UniProtKB-SubCell"/>
</dbReference>
<dbReference type="Proteomes" id="UP000694580">
    <property type="component" value="Chromosome 15"/>
</dbReference>
<gene>
    <name evidence="16" type="primary">si:ch73-252i11.1</name>
</gene>
<dbReference type="Pfam" id="PF00644">
    <property type="entry name" value="PARP"/>
    <property type="match status" value="1"/>
</dbReference>
<dbReference type="SUPFAM" id="SSF117839">
    <property type="entry name" value="WWE domain"/>
    <property type="match status" value="1"/>
</dbReference>
<feature type="zinc finger region" description="C3H1-type" evidence="11">
    <location>
        <begin position="135"/>
        <end position="167"/>
    </location>
</feature>
<evidence type="ECO:0000256" key="6">
    <source>
        <dbReference type="ARBA" id="ARBA00022737"/>
    </source>
</evidence>
<evidence type="ECO:0000259" key="13">
    <source>
        <dbReference type="PROSITE" id="PS50103"/>
    </source>
</evidence>
<keyword evidence="8 11" id="KW-0862">Zinc</keyword>
<protein>
    <submittedName>
        <fullName evidence="16">Uncharacterized protein</fullName>
    </submittedName>
</protein>
<dbReference type="InterPro" id="IPR051712">
    <property type="entry name" value="ARTD-AVP"/>
</dbReference>
<dbReference type="GO" id="GO:0005737">
    <property type="term" value="C:cytoplasm"/>
    <property type="evidence" value="ECO:0007669"/>
    <property type="project" value="UniProtKB-SubCell"/>
</dbReference>
<dbReference type="SUPFAM" id="SSF56399">
    <property type="entry name" value="ADP-ribosylation"/>
    <property type="match status" value="1"/>
</dbReference>
<keyword evidence="4" id="KW-0597">Phosphoprotein</keyword>
<evidence type="ECO:0000256" key="3">
    <source>
        <dbReference type="ARBA" id="ARBA00022490"/>
    </source>
</evidence>
<dbReference type="InterPro" id="IPR037197">
    <property type="entry name" value="WWE_dom_sf"/>
</dbReference>
<evidence type="ECO:0000256" key="12">
    <source>
        <dbReference type="SAM" id="MobiDB-lite"/>
    </source>
</evidence>
<evidence type="ECO:0000313" key="17">
    <source>
        <dbReference type="Proteomes" id="UP000694580"/>
    </source>
</evidence>
<feature type="domain" description="C3H1-type" evidence="13">
    <location>
        <begin position="135"/>
        <end position="167"/>
    </location>
</feature>
<feature type="domain" description="PARP catalytic" evidence="15">
    <location>
        <begin position="462"/>
        <end position="675"/>
    </location>
</feature>
<evidence type="ECO:0000256" key="11">
    <source>
        <dbReference type="PROSITE-ProRule" id="PRU00723"/>
    </source>
</evidence>
<dbReference type="Ensembl" id="ENSDCDT00010067894.1">
    <property type="protein sequence ID" value="ENSDCDP00010057215.1"/>
    <property type="gene ID" value="ENSDCDG00010032449.1"/>
</dbReference>
<evidence type="ECO:0000259" key="15">
    <source>
        <dbReference type="PROSITE" id="PS51059"/>
    </source>
</evidence>
<sequence length="712" mass="81219">MESAIIKTICQNDGSVNYDDLLQLVRSQLCFDVNATERVLENDDRFSIVTSGGEKRVIVKTQLRLCTSRNCTGCSKLHICKKFVLGDCPFDKGRRPCRYGHILHSVHNRGVLYEHDLLTLDMKELRVVLLQSDNSLLPPVCHSYNNGTGEYGKCPDGENCRRLHICERYLRGSCACFRAHDFYEPHPFKTLQDRGVPAHLMGEMKAVYTNIEALRHHDKGRQFSQSLGASACASSYPSVRTGTKPNQWQNKNQQKGPEAPQDKTEICLYFVKGSCKHGNRCWRAHCTLPYQWEVRDGRGWSALPDSETIEKDFCNPTNIYSRGIEPVCFDTMTRGLCSVRRLSTDSSVLQPTFILTTKWLWYWEDEFGNWIQYAAANGGHKMASVTSEYLEQKYLENQNAVIEFNAGTQSYEISFQDMLQKNKQYGTKKLVRRRPEFVSSADTQTIKTSKRVPTSASNFKALPAHWDKTQTPEISYKRVALQTSSSEYTEVMDLFSTTMQGFAIVSIERIQNKALWEVFQWQKEHMKKNNSGRDVRERKLFHGTDSKHIDAICLHNFDWRICGTHGTAFGKGSYFARDAKYSHSYTGDSSTRCMFVCRILVGDYASGHPSYVRPPSKDGGDTNFYDSCVDNVSSPSIFVVFEKHQVYPEYLIQYREHGHYAHYYSSQTRPATRQTPTTRSAYTPAPRPAPTQASFVQTPTPPNNPDKSCIIS</sequence>
<feature type="compositionally biased region" description="Low complexity" evidence="12">
    <location>
        <begin position="244"/>
        <end position="255"/>
    </location>
</feature>
<dbReference type="PANTHER" id="PTHR45740">
    <property type="entry name" value="POLY [ADP-RIBOSE] POLYMERASE"/>
    <property type="match status" value="1"/>
</dbReference>
<keyword evidence="6" id="KW-0677">Repeat</keyword>
<dbReference type="InterPro" id="IPR004170">
    <property type="entry name" value="WWE_dom"/>
</dbReference>
<reference evidence="16 17" key="1">
    <citation type="submission" date="2020-06" db="EMBL/GenBank/DDBJ databases">
        <authorList>
            <consortium name="Wellcome Sanger Institute Data Sharing"/>
        </authorList>
    </citation>
    <scope>NUCLEOTIDE SEQUENCE [LARGE SCALE GENOMIC DNA]</scope>
</reference>
<dbReference type="AlphaFoldDB" id="A0AAY4EHT5"/>
<dbReference type="Pfam" id="PF25261">
    <property type="entry name" value="zf-CCCH_PARP12"/>
    <property type="match status" value="1"/>
</dbReference>
<evidence type="ECO:0000256" key="9">
    <source>
        <dbReference type="ARBA" id="ARBA00023242"/>
    </source>
</evidence>
<evidence type="ECO:0000256" key="5">
    <source>
        <dbReference type="ARBA" id="ARBA00022723"/>
    </source>
</evidence>
<feature type="zinc finger region" description="C3H1-type" evidence="11">
    <location>
        <begin position="261"/>
        <end position="288"/>
    </location>
</feature>
<dbReference type="CDD" id="cd01439">
    <property type="entry name" value="TCCD_inducible_PARP_like"/>
    <property type="match status" value="1"/>
</dbReference>
<organism evidence="16 17">
    <name type="scientific">Denticeps clupeoides</name>
    <name type="common">denticle herring</name>
    <dbReference type="NCBI Taxonomy" id="299321"/>
    <lineage>
        <taxon>Eukaryota</taxon>
        <taxon>Metazoa</taxon>
        <taxon>Chordata</taxon>
        <taxon>Craniata</taxon>
        <taxon>Vertebrata</taxon>
        <taxon>Euteleostomi</taxon>
        <taxon>Actinopterygii</taxon>
        <taxon>Neopterygii</taxon>
        <taxon>Teleostei</taxon>
        <taxon>Clupei</taxon>
        <taxon>Clupeiformes</taxon>
        <taxon>Denticipitoidei</taxon>
        <taxon>Denticipitidae</taxon>
        <taxon>Denticeps</taxon>
    </lineage>
</organism>
<name>A0AAY4EHT5_9TELE</name>